<evidence type="ECO:0000256" key="1">
    <source>
        <dbReference type="SAM" id="Phobius"/>
    </source>
</evidence>
<proteinExistence type="predicted"/>
<dbReference type="KEGG" id="naj:B1756_04215"/>
<dbReference type="EMBL" id="CP019893">
    <property type="protein sequence ID" value="ARS89037.1"/>
    <property type="molecule type" value="Genomic_DNA"/>
</dbReference>
<organism evidence="2 3">
    <name type="scientific">Natrarchaeobaculum aegyptiacum</name>
    <dbReference type="NCBI Taxonomy" id="745377"/>
    <lineage>
        <taxon>Archaea</taxon>
        <taxon>Methanobacteriati</taxon>
        <taxon>Methanobacteriota</taxon>
        <taxon>Stenosarchaea group</taxon>
        <taxon>Halobacteria</taxon>
        <taxon>Halobacteriales</taxon>
        <taxon>Natrialbaceae</taxon>
        <taxon>Natrarchaeobaculum</taxon>
    </lineage>
</organism>
<gene>
    <name evidence="2" type="ORF">B1756_04215</name>
</gene>
<evidence type="ECO:0008006" key="4">
    <source>
        <dbReference type="Google" id="ProtNLM"/>
    </source>
</evidence>
<evidence type="ECO:0000313" key="2">
    <source>
        <dbReference type="EMBL" id="ARS89037.1"/>
    </source>
</evidence>
<reference evidence="3" key="1">
    <citation type="submission" date="2017-02" db="EMBL/GenBank/DDBJ databases">
        <title>Natronthermophilus aegyptiacus gen. nov.,sp. nov., an aerobic, extremely halophilic alkalithermophilic archaeon isolated from the athalassohaline Wadi An Natrun, Egypt.</title>
        <authorList>
            <person name="Zhao B."/>
        </authorList>
    </citation>
    <scope>NUCLEOTIDE SEQUENCE [LARGE SCALE GENOMIC DNA]</scope>
    <source>
        <strain evidence="3">JW/NM-HA 15</strain>
    </source>
</reference>
<dbReference type="AlphaFoldDB" id="A0A2Z2HU76"/>
<keyword evidence="1" id="KW-1133">Transmembrane helix</keyword>
<dbReference type="Proteomes" id="UP000250088">
    <property type="component" value="Chromosome"/>
</dbReference>
<dbReference type="GeneID" id="32893255"/>
<name>A0A2Z2HU76_9EURY</name>
<dbReference type="RefSeq" id="WP_086887417.1">
    <property type="nucleotide sequence ID" value="NZ_CP019893.1"/>
</dbReference>
<keyword evidence="1" id="KW-0472">Membrane</keyword>
<keyword evidence="3" id="KW-1185">Reference proteome</keyword>
<accession>A0A2Z2HU76</accession>
<sequence>MTDDVNDSSKSVESRYGGVTLEGEPHALSAWFVVGLRLTMGLAFLGLDRVVEQRRVGGQPLVERYSKLRYLLG</sequence>
<evidence type="ECO:0000313" key="3">
    <source>
        <dbReference type="Proteomes" id="UP000250088"/>
    </source>
</evidence>
<keyword evidence="1" id="KW-0812">Transmembrane</keyword>
<feature type="transmembrane region" description="Helical" evidence="1">
    <location>
        <begin position="28"/>
        <end position="47"/>
    </location>
</feature>
<protein>
    <recommendedName>
        <fullName evidence="4">DoxX family protein</fullName>
    </recommendedName>
</protein>